<dbReference type="Gene3D" id="2.130.10.10">
    <property type="entry name" value="YVTN repeat-like/Quinoprotein amine dehydrogenase"/>
    <property type="match status" value="1"/>
</dbReference>
<feature type="domain" description="DUF2415" evidence="2">
    <location>
        <begin position="319"/>
        <end position="359"/>
    </location>
</feature>
<reference evidence="3" key="1">
    <citation type="journal article" date="2020" name="Stud. Mycol.">
        <title>101 Dothideomycetes genomes: a test case for predicting lifestyles and emergence of pathogens.</title>
        <authorList>
            <person name="Haridas S."/>
            <person name="Albert R."/>
            <person name="Binder M."/>
            <person name="Bloem J."/>
            <person name="Labutti K."/>
            <person name="Salamov A."/>
            <person name="Andreopoulos B."/>
            <person name="Baker S."/>
            <person name="Barry K."/>
            <person name="Bills G."/>
            <person name="Bluhm B."/>
            <person name="Cannon C."/>
            <person name="Castanera R."/>
            <person name="Culley D."/>
            <person name="Daum C."/>
            <person name="Ezra D."/>
            <person name="Gonzalez J."/>
            <person name="Henrissat B."/>
            <person name="Kuo A."/>
            <person name="Liang C."/>
            <person name="Lipzen A."/>
            <person name="Lutzoni F."/>
            <person name="Magnuson J."/>
            <person name="Mondo S."/>
            <person name="Nolan M."/>
            <person name="Ohm R."/>
            <person name="Pangilinan J."/>
            <person name="Park H.-J."/>
            <person name="Ramirez L."/>
            <person name="Alfaro M."/>
            <person name="Sun H."/>
            <person name="Tritt A."/>
            <person name="Yoshinaga Y."/>
            <person name="Zwiers L.-H."/>
            <person name="Turgeon B."/>
            <person name="Goodwin S."/>
            <person name="Spatafora J."/>
            <person name="Crous P."/>
            <person name="Grigoriev I."/>
        </authorList>
    </citation>
    <scope>NUCLEOTIDE SEQUENCE</scope>
    <source>
        <strain evidence="3">CBS 480.64</strain>
    </source>
</reference>
<evidence type="ECO:0000256" key="1">
    <source>
        <dbReference type="SAM" id="MobiDB-lite"/>
    </source>
</evidence>
<dbReference type="AlphaFoldDB" id="A0A6A7CD95"/>
<evidence type="ECO:0000313" key="3">
    <source>
        <dbReference type="EMBL" id="KAF2864358.1"/>
    </source>
</evidence>
<proteinExistence type="predicted"/>
<feature type="region of interest" description="Disordered" evidence="1">
    <location>
        <begin position="449"/>
        <end position="473"/>
    </location>
</feature>
<dbReference type="InterPro" id="IPR036322">
    <property type="entry name" value="WD40_repeat_dom_sf"/>
</dbReference>
<evidence type="ECO:0000313" key="4">
    <source>
        <dbReference type="Proteomes" id="UP000799421"/>
    </source>
</evidence>
<sequence>MARGTAIDYSLYPGVDNLARERDKAFYEVNIQVSHPQLRHFVSTPEPDVLFYASGYDIFSLDTVTKKRKHVALLPFQARCTASGYGYICVGGEDSGRFAAIKLSSRGQRPVDVDSALPINEGLEQRDATGRTVESMQVERIGSRIVNSISIHHLKDESTGLDDIVAVLTNNDKTVRMYSLIHNMETNKIDFPDAMNHATISPDGCMLVAVGDVEQAYFYRRKIKSSLLSRVRPRGHVSSFYISWALSRVVDLYPEKGAGCGCFTTAWSPSGGLVAVGSEGGYISMFDAEAINDANCEDDDSRAALMPSSRPVLATSHAGAVRAMMFAPDPYDLLIWAEDRGRIGIGDLRTGLKKRQVVHLNPKEEGLKKIVYADQPKEEGSTTPRALRPLGRFHIDDESEDWLARREERSRRVRREIDSTEREMQVINSVHNARLQEAARRLSRRITYSSLRRMDGSDSPPLQGASDSPDQPATDSIAELVAGAVADSLPELSHMRERESSPVHRSTSGRMFEALTRGVRSPESLDRIRARARAQEEVRDIIRQQGAAETESGTPTTLDLTRSLLITGHGVTRRHLQTLLNETQSGERVVGLAMSSDGRTLWAACELGIFELPLNVDRRHLWAALEPA</sequence>
<protein>
    <recommendedName>
        <fullName evidence="2">DUF2415 domain-containing protein</fullName>
    </recommendedName>
</protein>
<dbReference type="InterPro" id="IPR015943">
    <property type="entry name" value="WD40/YVTN_repeat-like_dom_sf"/>
</dbReference>
<keyword evidence="4" id="KW-1185">Reference proteome</keyword>
<dbReference type="OrthoDB" id="418169at2759"/>
<dbReference type="PANTHER" id="PTHR43991:SF9">
    <property type="entry name" value="DUF2415 DOMAIN-CONTAINING PROTEIN"/>
    <property type="match status" value="1"/>
</dbReference>
<organism evidence="3 4">
    <name type="scientific">Piedraia hortae CBS 480.64</name>
    <dbReference type="NCBI Taxonomy" id="1314780"/>
    <lineage>
        <taxon>Eukaryota</taxon>
        <taxon>Fungi</taxon>
        <taxon>Dikarya</taxon>
        <taxon>Ascomycota</taxon>
        <taxon>Pezizomycotina</taxon>
        <taxon>Dothideomycetes</taxon>
        <taxon>Dothideomycetidae</taxon>
        <taxon>Capnodiales</taxon>
        <taxon>Piedraiaceae</taxon>
        <taxon>Piedraia</taxon>
    </lineage>
</organism>
<name>A0A6A7CD95_9PEZI</name>
<dbReference type="Proteomes" id="UP000799421">
    <property type="component" value="Unassembled WGS sequence"/>
</dbReference>
<dbReference type="PANTHER" id="PTHR43991">
    <property type="entry name" value="WD REPEAT PROTEIN (AFU_ORTHOLOGUE AFUA_8G05640)-RELATED"/>
    <property type="match status" value="1"/>
</dbReference>
<gene>
    <name evidence="3" type="ORF">K470DRAFT_254019</name>
</gene>
<accession>A0A6A7CD95</accession>
<dbReference type="InterPro" id="IPR019417">
    <property type="entry name" value="DUF2415"/>
</dbReference>
<evidence type="ECO:0000259" key="2">
    <source>
        <dbReference type="Pfam" id="PF10313"/>
    </source>
</evidence>
<dbReference type="SUPFAM" id="SSF50978">
    <property type="entry name" value="WD40 repeat-like"/>
    <property type="match status" value="1"/>
</dbReference>
<dbReference type="Pfam" id="PF10313">
    <property type="entry name" value="DUF2415"/>
    <property type="match status" value="1"/>
</dbReference>
<dbReference type="EMBL" id="MU005957">
    <property type="protein sequence ID" value="KAF2864358.1"/>
    <property type="molecule type" value="Genomic_DNA"/>
</dbReference>